<dbReference type="GeneID" id="22112924"/>
<sequence length="133" mass="14204">MFFFKEKKIRRCAICGDQSMKYIVNFKDGTLCDSCFEKLTGKKAVPLSIKVLAGFTKASIADLSSPDYKGVLCPNCGSVHVDFVGKSHKGFSVGKAVGGAALAGGVGLLAGFAGKNKGNEFFCYTCHKTFKIK</sequence>
<keyword evidence="2" id="KW-1185">Reference proteome</keyword>
<organism evidence="1 2">
    <name type="scientific">Lactobacillus phage Ld25A</name>
    <dbReference type="NCBI Taxonomy" id="1500734"/>
    <lineage>
        <taxon>Viruses</taxon>
        <taxon>Duplodnaviria</taxon>
        <taxon>Heunggongvirae</taxon>
        <taxon>Uroviricota</taxon>
        <taxon>Caudoviricetes</taxon>
        <taxon>Cequinquevirus</taxon>
        <taxon>Cequinquevirus Ld25A</taxon>
    </lineage>
</organism>
<name>A0A075KQA5_9CAUD</name>
<dbReference type="EMBL" id="KJ564036">
    <property type="protein sequence ID" value="AIF54363.1"/>
    <property type="molecule type" value="Genomic_DNA"/>
</dbReference>
<gene>
    <name evidence="1" type="ORF">LDB25A_039</name>
</gene>
<dbReference type="KEGG" id="vg:22112924"/>
<dbReference type="RefSeq" id="YP_009097918.1">
    <property type="nucleotide sequence ID" value="NC_025415.1"/>
</dbReference>
<proteinExistence type="predicted"/>
<protein>
    <submittedName>
        <fullName evidence="1">Uncharacterized protein</fullName>
    </submittedName>
</protein>
<accession>A0A075KQA5</accession>
<dbReference type="OrthoDB" id="25790at10239"/>
<evidence type="ECO:0000313" key="1">
    <source>
        <dbReference type="EMBL" id="AIF54363.1"/>
    </source>
</evidence>
<dbReference type="Proteomes" id="UP000028565">
    <property type="component" value="Segment"/>
</dbReference>
<reference evidence="1 2" key="1">
    <citation type="submission" date="2014-03" db="EMBL/GenBank/DDBJ databases">
        <title>Lactobacillus delbrueckii subsp. bulgaricus Group b Phages.</title>
        <authorList>
            <person name="Casey E.D."/>
            <person name="Mahony J."/>
            <person name="O'Connell-Motherway M."/>
            <person name="Bottacini F."/>
            <person name="Cornelissen A."/>
            <person name="Neve H."/>
            <person name="Heller K."/>
            <person name="Noben J.-P."/>
            <person name="Dal Bello F."/>
            <person name="van Sinderen D."/>
        </authorList>
    </citation>
    <scope>NUCLEOTIDE SEQUENCE [LARGE SCALE GENOMIC DNA]</scope>
</reference>
<evidence type="ECO:0000313" key="2">
    <source>
        <dbReference type="Proteomes" id="UP000028565"/>
    </source>
</evidence>